<dbReference type="InParanoid" id="B0DIG5"/>
<keyword evidence="1" id="KW-0479">Metal-binding</keyword>
<dbReference type="GO" id="GO:0008270">
    <property type="term" value="F:zinc ion binding"/>
    <property type="evidence" value="ECO:0007669"/>
    <property type="project" value="UniProtKB-KW"/>
</dbReference>
<dbReference type="STRING" id="486041.B0DIG5"/>
<dbReference type="SUPFAM" id="SSF57850">
    <property type="entry name" value="RING/U-box"/>
    <property type="match status" value="1"/>
</dbReference>
<dbReference type="RefSeq" id="XP_001883789.1">
    <property type="nucleotide sequence ID" value="XM_001883754.1"/>
</dbReference>
<sequence>MNRPHTHRALESTSRIENNPPRDSTRKPVYTHPLDRGPIHLPSNSNSRHSRSHDASIMRQSQNLTAPVAAPSKSTSSAVPPNVGQGFSINSANATFDPLRHSLKRKKSSSNISNAADHLGFSGIQRSDQREVRASSIAWGSTQATTPSSSSTLVPHATTTHSSGSTAMHRSRKEKEKEKDKTVISIEHPQLPYHYQRRPVYQPPELSEKDQVRPTVEKQYSGPLAIAEFDRMRKELDALRKSLVDTKKTAKKQAKGLWCANLSTDNIAAQLSIIIVSQAIKERDLEICTVKAKSRKSEEVYPAKFILSICMDLPHKPFALAPCGHILCLLCLQEWFRTAPSSAIDEMYIDEDDLTDPQYIMMRSKSCPCCRAVVKRRPVPVFMVKAVAAALIKDKPSLAVPRPISPSGTGEDDPWKGIFPPSDEDEESSEDSDEFEDVDDSDWPEVDRFHHRGFRVAAMSDSDDDDDEEDYEDGEEEEESDDDSNAPEYVTPQWEPPSVDIDPDDWDFQDEDPVATLKLLRRGCSWDMLQNYDIVYAHSMGIILFLHSLDHLYRDAEDNQAGYGTRGGMGLHRIYLGWNITLPADDLDGEEFTLGMLDEIKALPERWRITPRRDFAGFFDARRLVRRASVEDYNTTDTDAWLDNDEMEDVDNDTD</sequence>
<feature type="compositionally biased region" description="Acidic residues" evidence="5">
    <location>
        <begin position="461"/>
        <end position="485"/>
    </location>
</feature>
<keyword evidence="8" id="KW-1185">Reference proteome</keyword>
<evidence type="ECO:0000256" key="2">
    <source>
        <dbReference type="ARBA" id="ARBA00022771"/>
    </source>
</evidence>
<feature type="compositionally biased region" description="Polar residues" evidence="5">
    <location>
        <begin position="72"/>
        <end position="84"/>
    </location>
</feature>
<keyword evidence="3" id="KW-0862">Zinc</keyword>
<dbReference type="InterPro" id="IPR013083">
    <property type="entry name" value="Znf_RING/FYVE/PHD"/>
</dbReference>
<dbReference type="GeneID" id="6079380"/>
<feature type="region of interest" description="Disordered" evidence="5">
    <location>
        <begin position="122"/>
        <end position="189"/>
    </location>
</feature>
<dbReference type="Pfam" id="PF26609">
    <property type="entry name" value="DUF8191"/>
    <property type="match status" value="1"/>
</dbReference>
<dbReference type="Gene3D" id="3.30.40.10">
    <property type="entry name" value="Zinc/RING finger domain, C3HC4 (zinc finger)"/>
    <property type="match status" value="1"/>
</dbReference>
<feature type="domain" description="RING-type" evidence="6">
    <location>
        <begin position="309"/>
        <end position="371"/>
    </location>
</feature>
<proteinExistence type="predicted"/>
<evidence type="ECO:0000313" key="7">
    <source>
        <dbReference type="EMBL" id="EDR05685.1"/>
    </source>
</evidence>
<dbReference type="PROSITE" id="PS50089">
    <property type="entry name" value="ZF_RING_2"/>
    <property type="match status" value="1"/>
</dbReference>
<evidence type="ECO:0000256" key="3">
    <source>
        <dbReference type="ARBA" id="ARBA00022833"/>
    </source>
</evidence>
<evidence type="ECO:0000256" key="5">
    <source>
        <dbReference type="SAM" id="MobiDB-lite"/>
    </source>
</evidence>
<feature type="compositionally biased region" description="Basic and acidic residues" evidence="5">
    <location>
        <begin position="173"/>
        <end position="182"/>
    </location>
</feature>
<evidence type="ECO:0000256" key="1">
    <source>
        <dbReference type="ARBA" id="ARBA00022723"/>
    </source>
</evidence>
<feature type="compositionally biased region" description="Acidic residues" evidence="5">
    <location>
        <begin position="422"/>
        <end position="444"/>
    </location>
</feature>
<gene>
    <name evidence="7" type="ORF">LACBIDRAFT_294825</name>
</gene>
<dbReference type="OrthoDB" id="6105938at2759"/>
<evidence type="ECO:0000259" key="6">
    <source>
        <dbReference type="PROSITE" id="PS50089"/>
    </source>
</evidence>
<protein>
    <submittedName>
        <fullName evidence="7">Predicted protein</fullName>
    </submittedName>
</protein>
<dbReference type="HOGENOM" id="CLU_030109_0_0_1"/>
<dbReference type="EMBL" id="DS547112">
    <property type="protein sequence ID" value="EDR05685.1"/>
    <property type="molecule type" value="Genomic_DNA"/>
</dbReference>
<dbReference type="PROSITE" id="PS00518">
    <property type="entry name" value="ZF_RING_1"/>
    <property type="match status" value="1"/>
</dbReference>
<accession>B0DIG5</accession>
<reference evidence="7 8" key="1">
    <citation type="journal article" date="2008" name="Nature">
        <title>The genome of Laccaria bicolor provides insights into mycorrhizal symbiosis.</title>
        <authorList>
            <person name="Martin F."/>
            <person name="Aerts A."/>
            <person name="Ahren D."/>
            <person name="Brun A."/>
            <person name="Danchin E.G.J."/>
            <person name="Duchaussoy F."/>
            <person name="Gibon J."/>
            <person name="Kohler A."/>
            <person name="Lindquist E."/>
            <person name="Pereda V."/>
            <person name="Salamov A."/>
            <person name="Shapiro H.J."/>
            <person name="Wuyts J."/>
            <person name="Blaudez D."/>
            <person name="Buee M."/>
            <person name="Brokstein P."/>
            <person name="Canbaeck B."/>
            <person name="Cohen D."/>
            <person name="Courty P.E."/>
            <person name="Coutinho P.M."/>
            <person name="Delaruelle C."/>
            <person name="Detter J.C."/>
            <person name="Deveau A."/>
            <person name="DiFazio S."/>
            <person name="Duplessis S."/>
            <person name="Fraissinet-Tachet L."/>
            <person name="Lucic E."/>
            <person name="Frey-Klett P."/>
            <person name="Fourrey C."/>
            <person name="Feussner I."/>
            <person name="Gay G."/>
            <person name="Grimwood J."/>
            <person name="Hoegger P.J."/>
            <person name="Jain P."/>
            <person name="Kilaru S."/>
            <person name="Labbe J."/>
            <person name="Lin Y.C."/>
            <person name="Legue V."/>
            <person name="Le Tacon F."/>
            <person name="Marmeisse R."/>
            <person name="Melayah D."/>
            <person name="Montanini B."/>
            <person name="Muratet M."/>
            <person name="Nehls U."/>
            <person name="Niculita-Hirzel H."/>
            <person name="Oudot-Le Secq M.P."/>
            <person name="Peter M."/>
            <person name="Quesneville H."/>
            <person name="Rajashekar B."/>
            <person name="Reich M."/>
            <person name="Rouhier N."/>
            <person name="Schmutz J."/>
            <person name="Yin T."/>
            <person name="Chalot M."/>
            <person name="Henrissat B."/>
            <person name="Kuees U."/>
            <person name="Lucas S."/>
            <person name="Van de Peer Y."/>
            <person name="Podila G.K."/>
            <person name="Polle A."/>
            <person name="Pukkila P.J."/>
            <person name="Richardson P.M."/>
            <person name="Rouze P."/>
            <person name="Sanders I.R."/>
            <person name="Stajich J.E."/>
            <person name="Tunlid A."/>
            <person name="Tuskan G."/>
            <person name="Grigoriev I.V."/>
        </authorList>
    </citation>
    <scope>NUCLEOTIDE SEQUENCE [LARGE SCALE GENOMIC DNA]</scope>
    <source>
        <strain evidence="8">S238N-H82 / ATCC MYA-4686</strain>
    </source>
</reference>
<dbReference type="AlphaFoldDB" id="B0DIG5"/>
<name>B0DIG5_LACBS</name>
<evidence type="ECO:0000313" key="8">
    <source>
        <dbReference type="Proteomes" id="UP000001194"/>
    </source>
</evidence>
<feature type="compositionally biased region" description="Low complexity" evidence="5">
    <location>
        <begin position="141"/>
        <end position="167"/>
    </location>
</feature>
<keyword evidence="2 4" id="KW-0863">Zinc-finger</keyword>
<feature type="region of interest" description="Disordered" evidence="5">
    <location>
        <begin position="398"/>
        <end position="503"/>
    </location>
</feature>
<feature type="region of interest" description="Disordered" evidence="5">
    <location>
        <begin position="1"/>
        <end position="84"/>
    </location>
</feature>
<dbReference type="Proteomes" id="UP000001194">
    <property type="component" value="Unassembled WGS sequence"/>
</dbReference>
<evidence type="ECO:0000256" key="4">
    <source>
        <dbReference type="PROSITE-ProRule" id="PRU00175"/>
    </source>
</evidence>
<dbReference type="InterPro" id="IPR017907">
    <property type="entry name" value="Znf_RING_CS"/>
</dbReference>
<dbReference type="KEGG" id="lbc:LACBIDRAFT_294825"/>
<organism evidence="8">
    <name type="scientific">Laccaria bicolor (strain S238N-H82 / ATCC MYA-4686)</name>
    <name type="common">Bicoloured deceiver</name>
    <name type="synonym">Laccaria laccata var. bicolor</name>
    <dbReference type="NCBI Taxonomy" id="486041"/>
    <lineage>
        <taxon>Eukaryota</taxon>
        <taxon>Fungi</taxon>
        <taxon>Dikarya</taxon>
        <taxon>Basidiomycota</taxon>
        <taxon>Agaricomycotina</taxon>
        <taxon>Agaricomycetes</taxon>
        <taxon>Agaricomycetidae</taxon>
        <taxon>Agaricales</taxon>
        <taxon>Agaricineae</taxon>
        <taxon>Hydnangiaceae</taxon>
        <taxon>Laccaria</taxon>
    </lineage>
</organism>
<dbReference type="InterPro" id="IPR001841">
    <property type="entry name" value="Znf_RING"/>
</dbReference>
<dbReference type="InterPro" id="IPR058504">
    <property type="entry name" value="DUF8191"/>
</dbReference>